<evidence type="ECO:0000313" key="4">
    <source>
        <dbReference type="Proteomes" id="UP000007148"/>
    </source>
</evidence>
<evidence type="ECO:0000259" key="2">
    <source>
        <dbReference type="Pfam" id="PF25534"/>
    </source>
</evidence>
<gene>
    <name evidence="3" type="ORF">PIIN_08911</name>
</gene>
<evidence type="ECO:0000256" key="1">
    <source>
        <dbReference type="SAM" id="MobiDB-lite"/>
    </source>
</evidence>
<dbReference type="InParanoid" id="G4U359"/>
<name>G4U359_SERID</name>
<feature type="region of interest" description="Disordered" evidence="1">
    <location>
        <begin position="215"/>
        <end position="244"/>
    </location>
</feature>
<dbReference type="EMBL" id="CAFZ01001880">
    <property type="protein sequence ID" value="CCA78018.1"/>
    <property type="molecule type" value="Genomic_DNA"/>
</dbReference>
<reference evidence="3 4" key="1">
    <citation type="journal article" date="2011" name="PLoS Pathog.">
        <title>Endophytic Life Strategies Decoded by Genome and Transcriptome Analyses of the Mutualistic Root Symbiont Piriformospora indica.</title>
        <authorList>
            <person name="Zuccaro A."/>
            <person name="Lahrmann U."/>
            <person name="Guldener U."/>
            <person name="Langen G."/>
            <person name="Pfiffi S."/>
            <person name="Biedenkopf D."/>
            <person name="Wong P."/>
            <person name="Samans B."/>
            <person name="Grimm C."/>
            <person name="Basiewicz M."/>
            <person name="Murat C."/>
            <person name="Martin F."/>
            <person name="Kogel K.H."/>
        </authorList>
    </citation>
    <scope>NUCLEOTIDE SEQUENCE [LARGE SCALE GENOMIC DNA]</scope>
    <source>
        <strain evidence="3 4">DSM 11827</strain>
    </source>
</reference>
<dbReference type="OrthoDB" id="3364132at2759"/>
<dbReference type="InterPro" id="IPR057678">
    <property type="entry name" value="DUF7918"/>
</dbReference>
<feature type="compositionally biased region" description="Acidic residues" evidence="1">
    <location>
        <begin position="228"/>
        <end position="244"/>
    </location>
</feature>
<dbReference type="PANTHER" id="PTHR36223">
    <property type="entry name" value="BETA-LACTAMASE-TYPE TRANSPEPTIDASE FOLD DOMAIN CONTAINING PROTEIN"/>
    <property type="match status" value="1"/>
</dbReference>
<dbReference type="AlphaFoldDB" id="G4U359"/>
<dbReference type="Pfam" id="PF25534">
    <property type="entry name" value="DUF7918"/>
    <property type="match status" value="1"/>
</dbReference>
<dbReference type="eggNOG" id="ENOG502SU5I">
    <property type="taxonomic scope" value="Eukaryota"/>
</dbReference>
<dbReference type="STRING" id="1109443.G4U359"/>
<dbReference type="PANTHER" id="PTHR36223:SF1">
    <property type="entry name" value="TRANSCRIPTION ELONGATION FACTOR EAF N-TERMINAL DOMAIN-CONTAINING PROTEIN"/>
    <property type="match status" value="1"/>
</dbReference>
<evidence type="ECO:0000313" key="3">
    <source>
        <dbReference type="EMBL" id="CCA78018.1"/>
    </source>
</evidence>
<dbReference type="HOGENOM" id="CLU_060356_3_1_1"/>
<comment type="caution">
    <text evidence="3">The sequence shown here is derived from an EMBL/GenBank/DDBJ whole genome shotgun (WGS) entry which is preliminary data.</text>
</comment>
<proteinExistence type="predicted"/>
<dbReference type="OMA" id="CKAREAN"/>
<feature type="domain" description="DUF7918" evidence="2">
    <location>
        <begin position="7"/>
        <end position="212"/>
    </location>
</feature>
<organism evidence="3 4">
    <name type="scientific">Serendipita indica (strain DSM 11827)</name>
    <name type="common">Root endophyte fungus</name>
    <name type="synonym">Piriformospora indica</name>
    <dbReference type="NCBI Taxonomy" id="1109443"/>
    <lineage>
        <taxon>Eukaryota</taxon>
        <taxon>Fungi</taxon>
        <taxon>Dikarya</taxon>
        <taxon>Basidiomycota</taxon>
        <taxon>Agaricomycotina</taxon>
        <taxon>Agaricomycetes</taxon>
        <taxon>Sebacinales</taxon>
        <taxon>Serendipitaceae</taxon>
        <taxon>Serendipita</taxon>
    </lineage>
</organism>
<dbReference type="Proteomes" id="UP000007148">
    <property type="component" value="Unassembled WGS sequence"/>
</dbReference>
<sequence>MPTINDISVHIVCGDSRLQEYSVERHDPSSNPIQRFRSCWIASEANKSFRVNCVWKTRTTYAWAIVLRCDGVIVNSVVMKKETTAYTFDGALVADEVRALLFTAITLTDDQEAAQSRLNPHLGTISVDFWRIKSEWTLADKIVKFGSELSNEDVHEGTKTLGGHRTKLGEILREIARDRKAIPDYMDKQPFAQFHFRYRPRDILQATGHIEASPVPSLLGVKSSAPEDISEEEDGGAESDEEEEIAARIAALNQRIETLKQRKRVKMEELPPFV</sequence>
<protein>
    <recommendedName>
        <fullName evidence="2">DUF7918 domain-containing protein</fullName>
    </recommendedName>
</protein>
<keyword evidence="4" id="KW-1185">Reference proteome</keyword>
<accession>G4U359</accession>